<evidence type="ECO:0000256" key="2">
    <source>
        <dbReference type="ARBA" id="ARBA00022448"/>
    </source>
</evidence>
<evidence type="ECO:0000313" key="11">
    <source>
        <dbReference type="EMBL" id="KAF5312560.1"/>
    </source>
</evidence>
<keyword evidence="4" id="KW-0256">Endoplasmic reticulum</keyword>
<evidence type="ECO:0000259" key="10">
    <source>
        <dbReference type="PROSITE" id="PS51847"/>
    </source>
</evidence>
<dbReference type="CDD" id="cd21671">
    <property type="entry name" value="SMP_Mmm1"/>
    <property type="match status" value="1"/>
</dbReference>
<dbReference type="GO" id="GO:0005789">
    <property type="term" value="C:endoplasmic reticulum membrane"/>
    <property type="evidence" value="ECO:0007669"/>
    <property type="project" value="UniProtKB-SubCell"/>
</dbReference>
<sequence>MSSGFLIGFKPTFTQGLIIGQLSILILLGMILKYLFLESSQYPHETVAYHQQVNNDAFNPQKSYQTRQTMPEYDPNASESTEWFNTLLQQIVDVYRSKLRDDMTGVEGDEIARRRIEAYANSVRPAGFVDHITVHSVNLGNSAPILYNARIQPGEKGSPSDIKFEASYTDTISLSLSTSYLFNYPTSSFARLPISLTISLSQFKSEINVRPPSMSSPSPVMTLTLAPNFVLDLTTTSLLGSRAKLANVPKLHELIQHQVRRVLAARADWKITLPGLSTASDAKEALS</sequence>
<comment type="caution">
    <text evidence="11">The sequence shown here is derived from an EMBL/GenBank/DDBJ whole genome shotgun (WGS) entry which is preliminary data.</text>
</comment>
<dbReference type="AlphaFoldDB" id="A0A8H5AWV6"/>
<dbReference type="GO" id="GO:1990456">
    <property type="term" value="P:mitochondrion-endoplasmic reticulum membrane tethering"/>
    <property type="evidence" value="ECO:0007669"/>
    <property type="project" value="TreeGrafter"/>
</dbReference>
<proteinExistence type="predicted"/>
<dbReference type="PROSITE" id="PS51847">
    <property type="entry name" value="SMP"/>
    <property type="match status" value="1"/>
</dbReference>
<keyword evidence="5 9" id="KW-1133">Transmembrane helix</keyword>
<dbReference type="Proteomes" id="UP000567179">
    <property type="component" value="Unassembled WGS sequence"/>
</dbReference>
<evidence type="ECO:0000256" key="4">
    <source>
        <dbReference type="ARBA" id="ARBA00022824"/>
    </source>
</evidence>
<dbReference type="GO" id="GO:0015914">
    <property type="term" value="P:phospholipid transport"/>
    <property type="evidence" value="ECO:0007669"/>
    <property type="project" value="TreeGrafter"/>
</dbReference>
<dbReference type="Pfam" id="PF10296">
    <property type="entry name" value="MMM1"/>
    <property type="match status" value="2"/>
</dbReference>
<dbReference type="OrthoDB" id="5599157at2759"/>
<evidence type="ECO:0000256" key="8">
    <source>
        <dbReference type="ARBA" id="ARBA00023136"/>
    </source>
</evidence>
<gene>
    <name evidence="11" type="ORF">D9619_003008</name>
</gene>
<evidence type="ECO:0000256" key="7">
    <source>
        <dbReference type="ARBA" id="ARBA00023121"/>
    </source>
</evidence>
<organism evidence="11 12">
    <name type="scientific">Psilocybe cf. subviscida</name>
    <dbReference type="NCBI Taxonomy" id="2480587"/>
    <lineage>
        <taxon>Eukaryota</taxon>
        <taxon>Fungi</taxon>
        <taxon>Dikarya</taxon>
        <taxon>Basidiomycota</taxon>
        <taxon>Agaricomycotina</taxon>
        <taxon>Agaricomycetes</taxon>
        <taxon>Agaricomycetidae</taxon>
        <taxon>Agaricales</taxon>
        <taxon>Agaricineae</taxon>
        <taxon>Strophariaceae</taxon>
        <taxon>Psilocybe</taxon>
    </lineage>
</organism>
<dbReference type="InterPro" id="IPR019411">
    <property type="entry name" value="MMM1_dom"/>
</dbReference>
<name>A0A8H5AWV6_9AGAR</name>
<evidence type="ECO:0000256" key="3">
    <source>
        <dbReference type="ARBA" id="ARBA00022692"/>
    </source>
</evidence>
<accession>A0A8H5AWV6</accession>
<feature type="transmembrane region" description="Helical" evidence="9">
    <location>
        <begin position="12"/>
        <end position="36"/>
    </location>
</feature>
<evidence type="ECO:0000256" key="9">
    <source>
        <dbReference type="SAM" id="Phobius"/>
    </source>
</evidence>
<comment type="subcellular location">
    <subcellularLocation>
        <location evidence="1">Endoplasmic reticulum membrane</location>
    </subcellularLocation>
</comment>
<keyword evidence="12" id="KW-1185">Reference proteome</keyword>
<dbReference type="PANTHER" id="PTHR13466:SF0">
    <property type="entry name" value="SMP-LTD DOMAIN-CONTAINING PROTEIN"/>
    <property type="match status" value="1"/>
</dbReference>
<evidence type="ECO:0000256" key="5">
    <source>
        <dbReference type="ARBA" id="ARBA00022989"/>
    </source>
</evidence>
<evidence type="ECO:0000313" key="12">
    <source>
        <dbReference type="Proteomes" id="UP000567179"/>
    </source>
</evidence>
<dbReference type="InterPro" id="IPR031468">
    <property type="entry name" value="SMP_LBD"/>
</dbReference>
<keyword evidence="6" id="KW-0445">Lipid transport</keyword>
<reference evidence="11 12" key="1">
    <citation type="journal article" date="2020" name="ISME J.">
        <title>Uncovering the hidden diversity of litter-decomposition mechanisms in mushroom-forming fungi.</title>
        <authorList>
            <person name="Floudas D."/>
            <person name="Bentzer J."/>
            <person name="Ahren D."/>
            <person name="Johansson T."/>
            <person name="Persson P."/>
            <person name="Tunlid A."/>
        </authorList>
    </citation>
    <scope>NUCLEOTIDE SEQUENCE [LARGE SCALE GENOMIC DNA]</scope>
    <source>
        <strain evidence="11 12">CBS 101986</strain>
    </source>
</reference>
<dbReference type="GO" id="GO:0032865">
    <property type="term" value="C:ERMES complex"/>
    <property type="evidence" value="ECO:0007669"/>
    <property type="project" value="TreeGrafter"/>
</dbReference>
<evidence type="ECO:0000256" key="1">
    <source>
        <dbReference type="ARBA" id="ARBA00004586"/>
    </source>
</evidence>
<dbReference type="GO" id="GO:0008289">
    <property type="term" value="F:lipid binding"/>
    <property type="evidence" value="ECO:0007669"/>
    <property type="project" value="UniProtKB-KW"/>
</dbReference>
<dbReference type="PANTHER" id="PTHR13466">
    <property type="entry name" value="TEX2 PROTEIN-RELATED"/>
    <property type="match status" value="1"/>
</dbReference>
<keyword evidence="7" id="KW-0446">Lipid-binding</keyword>
<dbReference type="EMBL" id="JAACJJ010000056">
    <property type="protein sequence ID" value="KAF5312560.1"/>
    <property type="molecule type" value="Genomic_DNA"/>
</dbReference>
<keyword evidence="2" id="KW-0813">Transport</keyword>
<feature type="domain" description="SMP-LTD" evidence="10">
    <location>
        <begin position="77"/>
        <end position="282"/>
    </location>
</feature>
<evidence type="ECO:0000256" key="6">
    <source>
        <dbReference type="ARBA" id="ARBA00023055"/>
    </source>
</evidence>
<keyword evidence="3 9" id="KW-0812">Transmembrane</keyword>
<keyword evidence="8 9" id="KW-0472">Membrane</keyword>
<protein>
    <recommendedName>
        <fullName evidence="10">SMP-LTD domain-containing protein</fullName>
    </recommendedName>
</protein>